<comment type="caution">
    <text evidence="1">The sequence shown here is derived from an EMBL/GenBank/DDBJ whole genome shotgun (WGS) entry which is preliminary data.</text>
</comment>
<dbReference type="EMBL" id="JAAQPH010000018">
    <property type="protein sequence ID" value="NIA71108.1"/>
    <property type="molecule type" value="Genomic_DNA"/>
</dbReference>
<name>A0A967F147_9PROT</name>
<reference evidence="1" key="1">
    <citation type="submission" date="2020-03" db="EMBL/GenBank/DDBJ databases">
        <title>Genome of Pelagibius litoralis DSM 21314T.</title>
        <authorList>
            <person name="Wang G."/>
        </authorList>
    </citation>
    <scope>NUCLEOTIDE SEQUENCE</scope>
    <source>
        <strain evidence="1">DSM 21314</strain>
    </source>
</reference>
<accession>A0A967F147</accession>
<keyword evidence="2" id="KW-1185">Reference proteome</keyword>
<protein>
    <submittedName>
        <fullName evidence="1">Uncharacterized protein</fullName>
    </submittedName>
</protein>
<proteinExistence type="predicted"/>
<organism evidence="1 2">
    <name type="scientific">Pelagibius litoralis</name>
    <dbReference type="NCBI Taxonomy" id="374515"/>
    <lineage>
        <taxon>Bacteria</taxon>
        <taxon>Pseudomonadati</taxon>
        <taxon>Pseudomonadota</taxon>
        <taxon>Alphaproteobacteria</taxon>
        <taxon>Rhodospirillales</taxon>
        <taxon>Rhodovibrionaceae</taxon>
        <taxon>Pelagibius</taxon>
    </lineage>
</organism>
<dbReference type="Proteomes" id="UP000761264">
    <property type="component" value="Unassembled WGS sequence"/>
</dbReference>
<gene>
    <name evidence="1" type="ORF">HBA54_21140</name>
</gene>
<dbReference type="AlphaFoldDB" id="A0A967F147"/>
<dbReference type="RefSeq" id="WP_167228386.1">
    <property type="nucleotide sequence ID" value="NZ_JAAQPH010000018.1"/>
</dbReference>
<evidence type="ECO:0000313" key="2">
    <source>
        <dbReference type="Proteomes" id="UP000761264"/>
    </source>
</evidence>
<sequence length="142" mass="16190">MLKSLKFFAPVLIPSWRFFDTIAASPRIEFALLGAADETAADWQEFRPRPQNLSFGTVLRRLFWNPNWNDTLFLTSCAERLLENPTEHSVTEISTRIAASLNPAEGDEFFQFRLVLISRAGDDLQKEVAYISPRQLMTRPGA</sequence>
<evidence type="ECO:0000313" key="1">
    <source>
        <dbReference type="EMBL" id="NIA71108.1"/>
    </source>
</evidence>